<dbReference type="PANTHER" id="PTHR36307:SF1">
    <property type="entry name" value="FLAGELLA BASAL BODY P-RING FORMATION PROTEIN FLGA"/>
    <property type="match status" value="1"/>
</dbReference>
<sequence length="238" mass="25305">MKWGLACLPLLLSAAQAAEPLAARVAAAARQAVIEQAERDGLQGVEVEAELAALPSTPPSCAEPRIEPVDLRQPAHMRFVLVCPGVGARQLVNVRATLSAEVGVALVALNANQPIAERDVALERRDISTLPDASSDLAELVGMSPRRALRAGQVLQKRMLSAPLLVRRGESVRIVARSGPVEVTNAGEAMDPGRLNETVRVRNSRTGRILRARITGAGEVVPVEMDSNNMAAPDQSRD</sequence>
<evidence type="ECO:0000256" key="1">
    <source>
        <dbReference type="ARBA" id="ARBA00004418"/>
    </source>
</evidence>
<evidence type="ECO:0000256" key="2">
    <source>
        <dbReference type="ARBA" id="ARBA00022729"/>
    </source>
</evidence>
<evidence type="ECO:0000256" key="3">
    <source>
        <dbReference type="ARBA" id="ARBA00022764"/>
    </source>
</evidence>
<feature type="domain" description="SAF" evidence="5">
    <location>
        <begin position="100"/>
        <end position="161"/>
    </location>
</feature>
<evidence type="ECO:0000259" key="5">
    <source>
        <dbReference type="SMART" id="SM00858"/>
    </source>
</evidence>
<dbReference type="SMART" id="SM00858">
    <property type="entry name" value="SAF"/>
    <property type="match status" value="1"/>
</dbReference>
<protein>
    <recommendedName>
        <fullName evidence="4">Flagella basal body P-ring formation protein FlgA</fullName>
    </recommendedName>
</protein>
<dbReference type="InterPro" id="IPR017585">
    <property type="entry name" value="SAF_FlgA"/>
</dbReference>
<keyword evidence="3 4" id="KW-0574">Periplasm</keyword>
<evidence type="ECO:0000313" key="7">
    <source>
        <dbReference type="Proteomes" id="UP001500279"/>
    </source>
</evidence>
<dbReference type="RefSeq" id="WP_231010077.1">
    <property type="nucleotide sequence ID" value="NZ_BAAAEW010000026.1"/>
</dbReference>
<organism evidence="6 7">
    <name type="scientific">Ideonella azotifigens</name>
    <dbReference type="NCBI Taxonomy" id="513160"/>
    <lineage>
        <taxon>Bacteria</taxon>
        <taxon>Pseudomonadati</taxon>
        <taxon>Pseudomonadota</taxon>
        <taxon>Betaproteobacteria</taxon>
        <taxon>Burkholderiales</taxon>
        <taxon>Sphaerotilaceae</taxon>
        <taxon>Ideonella</taxon>
    </lineage>
</organism>
<dbReference type="Gene3D" id="3.90.1210.10">
    <property type="entry name" value="Antifreeze-like/N-acetylneuraminic acid synthase C-terminal domain"/>
    <property type="match status" value="1"/>
</dbReference>
<comment type="function">
    <text evidence="4">Involved in the assembly process of the P-ring formation. It may associate with FlgF on the rod constituting a structure essential for the P-ring assembly or may act as a modulator protein for the P-ring assembly.</text>
</comment>
<dbReference type="CDD" id="cd11614">
    <property type="entry name" value="SAF_CpaB_FlgA_like"/>
    <property type="match status" value="1"/>
</dbReference>
<comment type="caution">
    <text evidence="6">The sequence shown here is derived from an EMBL/GenBank/DDBJ whole genome shotgun (WGS) entry which is preliminary data.</text>
</comment>
<dbReference type="Pfam" id="PF13144">
    <property type="entry name" value="ChapFlgA"/>
    <property type="match status" value="1"/>
</dbReference>
<dbReference type="Proteomes" id="UP001500279">
    <property type="component" value="Unassembled WGS sequence"/>
</dbReference>
<name>A0ABN1K964_9BURK</name>
<gene>
    <name evidence="6" type="ORF">GCM10009107_39920</name>
</gene>
<keyword evidence="4" id="KW-1005">Bacterial flagellum biogenesis</keyword>
<accession>A0ABN1K964</accession>
<evidence type="ECO:0000256" key="4">
    <source>
        <dbReference type="RuleBase" id="RU362063"/>
    </source>
</evidence>
<dbReference type="NCBIfam" id="TIGR03170">
    <property type="entry name" value="flgA_cterm"/>
    <property type="match status" value="1"/>
</dbReference>
<dbReference type="InterPro" id="IPR013974">
    <property type="entry name" value="SAF"/>
</dbReference>
<dbReference type="EMBL" id="BAAAEW010000026">
    <property type="protein sequence ID" value="GAA0758950.1"/>
    <property type="molecule type" value="Genomic_DNA"/>
</dbReference>
<keyword evidence="2 4" id="KW-0732">Signal</keyword>
<comment type="subcellular location">
    <subcellularLocation>
        <location evidence="1 4">Periplasm</location>
    </subcellularLocation>
</comment>
<dbReference type="InterPro" id="IPR039246">
    <property type="entry name" value="Flagellar_FlgA"/>
</dbReference>
<comment type="similarity">
    <text evidence="4">Belongs to the FlgA family.</text>
</comment>
<evidence type="ECO:0000313" key="6">
    <source>
        <dbReference type="EMBL" id="GAA0758950.1"/>
    </source>
</evidence>
<feature type="signal peptide" evidence="4">
    <location>
        <begin position="1"/>
        <end position="17"/>
    </location>
</feature>
<proteinExistence type="inferred from homology"/>
<feature type="chain" id="PRO_5044994651" description="Flagella basal body P-ring formation protein FlgA" evidence="4">
    <location>
        <begin position="18"/>
        <end position="238"/>
    </location>
</feature>
<reference evidence="6 7" key="1">
    <citation type="journal article" date="2019" name="Int. J. Syst. Evol. Microbiol.">
        <title>The Global Catalogue of Microorganisms (GCM) 10K type strain sequencing project: providing services to taxonomists for standard genome sequencing and annotation.</title>
        <authorList>
            <consortium name="The Broad Institute Genomics Platform"/>
            <consortium name="The Broad Institute Genome Sequencing Center for Infectious Disease"/>
            <person name="Wu L."/>
            <person name="Ma J."/>
        </authorList>
    </citation>
    <scope>NUCLEOTIDE SEQUENCE [LARGE SCALE GENOMIC DNA]</scope>
    <source>
        <strain evidence="6 7">JCM 15503</strain>
    </source>
</reference>
<dbReference type="PANTHER" id="PTHR36307">
    <property type="entry name" value="FLAGELLA BASAL BODY P-RING FORMATION PROTEIN FLGA"/>
    <property type="match status" value="1"/>
</dbReference>
<keyword evidence="7" id="KW-1185">Reference proteome</keyword>
<dbReference type="Gene3D" id="2.30.30.760">
    <property type="match status" value="1"/>
</dbReference>